<evidence type="ECO:0000313" key="2">
    <source>
        <dbReference type="Proteomes" id="UP000636479"/>
    </source>
</evidence>
<dbReference type="RefSeq" id="XP_037218011.1">
    <property type="nucleotide sequence ID" value="XM_037364769.1"/>
</dbReference>
<dbReference type="GeneID" id="59347285"/>
<name>A0A8H6W1W2_9AGAR</name>
<reference evidence="1" key="1">
    <citation type="submission" date="2020-05" db="EMBL/GenBank/DDBJ databases">
        <title>Mycena genomes resolve the evolution of fungal bioluminescence.</title>
        <authorList>
            <person name="Tsai I.J."/>
        </authorList>
    </citation>
    <scope>NUCLEOTIDE SEQUENCE</scope>
    <source>
        <strain evidence="1">171206Taipei</strain>
    </source>
</reference>
<comment type="caution">
    <text evidence="1">The sequence shown here is derived from an EMBL/GenBank/DDBJ whole genome shotgun (WGS) entry which is preliminary data.</text>
</comment>
<keyword evidence="2" id="KW-1185">Reference proteome</keyword>
<organism evidence="1 2">
    <name type="scientific">Mycena indigotica</name>
    <dbReference type="NCBI Taxonomy" id="2126181"/>
    <lineage>
        <taxon>Eukaryota</taxon>
        <taxon>Fungi</taxon>
        <taxon>Dikarya</taxon>
        <taxon>Basidiomycota</taxon>
        <taxon>Agaricomycotina</taxon>
        <taxon>Agaricomycetes</taxon>
        <taxon>Agaricomycetidae</taxon>
        <taxon>Agaricales</taxon>
        <taxon>Marasmiineae</taxon>
        <taxon>Mycenaceae</taxon>
        <taxon>Mycena</taxon>
    </lineage>
</organism>
<evidence type="ECO:0000313" key="1">
    <source>
        <dbReference type="EMBL" id="KAF7298623.1"/>
    </source>
</evidence>
<sequence length="496" mass="55349">MSSRPLLEILPVELWEAVIQDLPDGELETFAEVSLGLNELCIIHYMTRNNLKFDELFRISPESYLMRGLAHYRELGMEHLTVDFPKGGASMQSASLVALQMVLANARQLRTLKIVFDKKEWQINRDSASMKVLCRVLSQAARNVDGPVIVYYLHAFFTCRPRDIARWDLANMRLNPPPPQSVFSSDDSAAHSTWHTTTVCHDGTRVRVAQLRNIHAVDFQAIRTSAGKPCTLLVFNAASIGELTLPSELEPSLRPYLDTFLANVELPELRRLDISISKVDPNAIRSLLDRHPCLTRVEYTAKQPPALPITLSHPGLLAIHTHSEGKVLSGGLVAGLALSPRLRTVGFHFEDTVADVEPLLHDLKQLSRRTVVTQRGIELNLSLASGKAAAGRWSLSAFKSVVPWADTAAFIQVAHDLVCVQDIRLTLASVEAGQRILPWLAAFPKLIEVSFNLLVGWQRSEFAHMKSDEKERITAPFLKEAKERLRNAQFVSVKAS</sequence>
<dbReference type="EMBL" id="JACAZF010000007">
    <property type="protein sequence ID" value="KAF7298623.1"/>
    <property type="molecule type" value="Genomic_DNA"/>
</dbReference>
<dbReference type="OrthoDB" id="3060100at2759"/>
<dbReference type="Proteomes" id="UP000636479">
    <property type="component" value="Unassembled WGS sequence"/>
</dbReference>
<proteinExistence type="predicted"/>
<dbReference type="AlphaFoldDB" id="A0A8H6W1W2"/>
<gene>
    <name evidence="1" type="ORF">MIND_00809400</name>
</gene>
<protein>
    <submittedName>
        <fullName evidence="1">F-box domain-containing protein</fullName>
    </submittedName>
</protein>
<accession>A0A8H6W1W2</accession>